<sequence>MPPHVLPSRDVLLRADAADVFCVEDVLFWLVCLAVDILMPVCLSFLAILFCVAELRPACLPRRSSEARQQHYESRDYIDQLLPYFDTFRFHLSEASRT</sequence>
<feature type="transmembrane region" description="Helical" evidence="1">
    <location>
        <begin position="26"/>
        <end position="53"/>
    </location>
</feature>
<comment type="caution">
    <text evidence="2">The sequence shown here is derived from an EMBL/GenBank/DDBJ whole genome shotgun (WGS) entry which is preliminary data.</text>
</comment>
<protein>
    <submittedName>
        <fullName evidence="2">Uncharacterized protein</fullName>
    </submittedName>
</protein>
<evidence type="ECO:0000256" key="1">
    <source>
        <dbReference type="SAM" id="Phobius"/>
    </source>
</evidence>
<keyword evidence="1" id="KW-0472">Membrane</keyword>
<evidence type="ECO:0000313" key="3">
    <source>
        <dbReference type="Proteomes" id="UP000324222"/>
    </source>
</evidence>
<gene>
    <name evidence="2" type="ORF">E2C01_069520</name>
</gene>
<keyword evidence="1" id="KW-0812">Transmembrane</keyword>
<reference evidence="2 3" key="1">
    <citation type="submission" date="2019-05" db="EMBL/GenBank/DDBJ databases">
        <title>Another draft genome of Portunus trituberculatus and its Hox gene families provides insights of decapod evolution.</title>
        <authorList>
            <person name="Jeong J.-H."/>
            <person name="Song I."/>
            <person name="Kim S."/>
            <person name="Choi T."/>
            <person name="Kim D."/>
            <person name="Ryu S."/>
            <person name="Kim W."/>
        </authorList>
    </citation>
    <scope>NUCLEOTIDE SEQUENCE [LARGE SCALE GENOMIC DNA]</scope>
    <source>
        <tissue evidence="2">Muscle</tissue>
    </source>
</reference>
<proteinExistence type="predicted"/>
<keyword evidence="1" id="KW-1133">Transmembrane helix</keyword>
<evidence type="ECO:0000313" key="2">
    <source>
        <dbReference type="EMBL" id="MPC75135.1"/>
    </source>
</evidence>
<name>A0A5B7HZ28_PORTR</name>
<keyword evidence="3" id="KW-1185">Reference proteome</keyword>
<dbReference type="EMBL" id="VSRR010040460">
    <property type="protein sequence ID" value="MPC75135.1"/>
    <property type="molecule type" value="Genomic_DNA"/>
</dbReference>
<dbReference type="Proteomes" id="UP000324222">
    <property type="component" value="Unassembled WGS sequence"/>
</dbReference>
<accession>A0A5B7HZ28</accession>
<dbReference type="AlphaFoldDB" id="A0A5B7HZ28"/>
<organism evidence="2 3">
    <name type="scientific">Portunus trituberculatus</name>
    <name type="common">Swimming crab</name>
    <name type="synonym">Neptunus trituberculatus</name>
    <dbReference type="NCBI Taxonomy" id="210409"/>
    <lineage>
        <taxon>Eukaryota</taxon>
        <taxon>Metazoa</taxon>
        <taxon>Ecdysozoa</taxon>
        <taxon>Arthropoda</taxon>
        <taxon>Crustacea</taxon>
        <taxon>Multicrustacea</taxon>
        <taxon>Malacostraca</taxon>
        <taxon>Eumalacostraca</taxon>
        <taxon>Eucarida</taxon>
        <taxon>Decapoda</taxon>
        <taxon>Pleocyemata</taxon>
        <taxon>Brachyura</taxon>
        <taxon>Eubrachyura</taxon>
        <taxon>Portunoidea</taxon>
        <taxon>Portunidae</taxon>
        <taxon>Portuninae</taxon>
        <taxon>Portunus</taxon>
    </lineage>
</organism>